<evidence type="ECO:0000256" key="1">
    <source>
        <dbReference type="SAM" id="MobiDB-lite"/>
    </source>
</evidence>
<keyword evidence="3" id="KW-1185">Reference proteome</keyword>
<gene>
    <name evidence="2" type="ORF">NW768_004829</name>
</gene>
<reference evidence="2" key="1">
    <citation type="submission" date="2022-09" db="EMBL/GenBank/DDBJ databases">
        <title>Fusarium specimens isolated from Avocado Roots.</title>
        <authorList>
            <person name="Stajich J."/>
            <person name="Roper C."/>
            <person name="Heimlech-Rivalta G."/>
        </authorList>
    </citation>
    <scope>NUCLEOTIDE SEQUENCE</scope>
    <source>
        <strain evidence="2">CF00095</strain>
    </source>
</reference>
<feature type="compositionally biased region" description="Low complexity" evidence="1">
    <location>
        <begin position="8"/>
        <end position="23"/>
    </location>
</feature>
<evidence type="ECO:0000313" key="3">
    <source>
        <dbReference type="Proteomes" id="UP001152024"/>
    </source>
</evidence>
<accession>A0ABQ8RHB9</accession>
<dbReference type="Proteomes" id="UP001152024">
    <property type="component" value="Unassembled WGS sequence"/>
</dbReference>
<protein>
    <submittedName>
        <fullName evidence="2">Uncharacterized protein</fullName>
    </submittedName>
</protein>
<comment type="caution">
    <text evidence="2">The sequence shown here is derived from an EMBL/GenBank/DDBJ whole genome shotgun (WGS) entry which is preliminary data.</text>
</comment>
<proteinExistence type="predicted"/>
<sequence>MASNGKNPSSSPAAIPGAASMSSQVGDEKSPVMKKLAVLQKAAADAHRAAAVAERRFQEAKDAIVASLVAEKSLAMDKVFDVMLAKAEEDRKERDANIAREALDGKRPEDKTSSSNDEGRANDLPIQRQATSGSACYQRPSTSQRSSTTLFVDYPTCHQGHPTKSSLSCHHLHANQELWTRDCDRQMGIYAEVNCLATQDAADPAQPLNSQLTPLSPINVGSVHNKPI</sequence>
<name>A0ABQ8RHB9_FUSEQ</name>
<feature type="region of interest" description="Disordered" evidence="1">
    <location>
        <begin position="1"/>
        <end position="30"/>
    </location>
</feature>
<feature type="region of interest" description="Disordered" evidence="1">
    <location>
        <begin position="89"/>
        <end position="142"/>
    </location>
</feature>
<evidence type="ECO:0000313" key="2">
    <source>
        <dbReference type="EMBL" id="KAJ4135208.1"/>
    </source>
</evidence>
<dbReference type="EMBL" id="JAOQBH010000006">
    <property type="protein sequence ID" value="KAJ4135208.1"/>
    <property type="molecule type" value="Genomic_DNA"/>
</dbReference>
<feature type="compositionally biased region" description="Basic and acidic residues" evidence="1">
    <location>
        <begin position="89"/>
        <end position="121"/>
    </location>
</feature>
<organism evidence="2 3">
    <name type="scientific">Fusarium equiseti</name>
    <name type="common">Fusarium scirpi</name>
    <dbReference type="NCBI Taxonomy" id="61235"/>
    <lineage>
        <taxon>Eukaryota</taxon>
        <taxon>Fungi</taxon>
        <taxon>Dikarya</taxon>
        <taxon>Ascomycota</taxon>
        <taxon>Pezizomycotina</taxon>
        <taxon>Sordariomycetes</taxon>
        <taxon>Hypocreomycetidae</taxon>
        <taxon>Hypocreales</taxon>
        <taxon>Nectriaceae</taxon>
        <taxon>Fusarium</taxon>
        <taxon>Fusarium incarnatum-equiseti species complex</taxon>
    </lineage>
</organism>